<comment type="similarity">
    <text evidence="2 12">Belongs to the short-chain dehydrogenases/reductases (SDR) family.</text>
</comment>
<dbReference type="CDD" id="cd05339">
    <property type="entry name" value="17beta-HSDXI-like_SDR_c"/>
    <property type="match status" value="1"/>
</dbReference>
<name>A0AAV8Y4D4_9CUCU</name>
<keyword evidence="14" id="KW-1185">Reference proteome</keyword>
<accession>A0AAV8Y4D4</accession>
<dbReference type="Pfam" id="PF00106">
    <property type="entry name" value="adh_short"/>
    <property type="match status" value="1"/>
</dbReference>
<dbReference type="InterPro" id="IPR002347">
    <property type="entry name" value="SDR_fam"/>
</dbReference>
<organism evidence="13 14">
    <name type="scientific">Aromia moschata</name>
    <dbReference type="NCBI Taxonomy" id="1265417"/>
    <lineage>
        <taxon>Eukaryota</taxon>
        <taxon>Metazoa</taxon>
        <taxon>Ecdysozoa</taxon>
        <taxon>Arthropoda</taxon>
        <taxon>Hexapoda</taxon>
        <taxon>Insecta</taxon>
        <taxon>Pterygota</taxon>
        <taxon>Neoptera</taxon>
        <taxon>Endopterygota</taxon>
        <taxon>Coleoptera</taxon>
        <taxon>Polyphaga</taxon>
        <taxon>Cucujiformia</taxon>
        <taxon>Chrysomeloidea</taxon>
        <taxon>Cerambycidae</taxon>
        <taxon>Cerambycinae</taxon>
        <taxon>Callichromatini</taxon>
        <taxon>Aromia</taxon>
    </lineage>
</organism>
<evidence type="ECO:0000313" key="13">
    <source>
        <dbReference type="EMBL" id="KAJ8946339.1"/>
    </source>
</evidence>
<evidence type="ECO:0000256" key="6">
    <source>
        <dbReference type="ARBA" id="ARBA00023002"/>
    </source>
</evidence>
<dbReference type="GO" id="GO:0005811">
    <property type="term" value="C:lipid droplet"/>
    <property type="evidence" value="ECO:0007669"/>
    <property type="project" value="TreeGrafter"/>
</dbReference>
<keyword evidence="8" id="KW-0472">Membrane</keyword>
<evidence type="ECO:0000256" key="11">
    <source>
        <dbReference type="ARBA" id="ARBA00082544"/>
    </source>
</evidence>
<dbReference type="AlphaFoldDB" id="A0AAV8Y4D4"/>
<dbReference type="GO" id="GO:0052650">
    <property type="term" value="F:all-trans-retinol dehydrogenase (NADP+) activity"/>
    <property type="evidence" value="ECO:0007669"/>
    <property type="project" value="UniProtKB-ARBA"/>
</dbReference>
<dbReference type="Proteomes" id="UP001162162">
    <property type="component" value="Unassembled WGS sequence"/>
</dbReference>
<reference evidence="13" key="1">
    <citation type="journal article" date="2023" name="Insect Mol. Biol.">
        <title>Genome sequencing provides insights into the evolution of gene families encoding plant cell wall-degrading enzymes in longhorned beetles.</title>
        <authorList>
            <person name="Shin N.R."/>
            <person name="Okamura Y."/>
            <person name="Kirsch R."/>
            <person name="Pauchet Y."/>
        </authorList>
    </citation>
    <scope>NUCLEOTIDE SEQUENCE</scope>
    <source>
        <strain evidence="13">AMC_N1</strain>
    </source>
</reference>
<evidence type="ECO:0000256" key="2">
    <source>
        <dbReference type="ARBA" id="ARBA00006484"/>
    </source>
</evidence>
<comment type="caution">
    <text evidence="13">The sequence shown here is derived from an EMBL/GenBank/DDBJ whole genome shotgun (WGS) entry which is preliminary data.</text>
</comment>
<keyword evidence="3" id="KW-0812">Transmembrane</keyword>
<comment type="subcellular location">
    <subcellularLocation>
        <location evidence="1">Membrane</location>
        <topology evidence="1">Multi-pass membrane protein</topology>
    </subcellularLocation>
</comment>
<keyword evidence="5" id="KW-1133">Transmembrane helix</keyword>
<evidence type="ECO:0000256" key="12">
    <source>
        <dbReference type="RuleBase" id="RU000363"/>
    </source>
</evidence>
<dbReference type="InterPro" id="IPR036291">
    <property type="entry name" value="NAD(P)-bd_dom_sf"/>
</dbReference>
<evidence type="ECO:0000256" key="9">
    <source>
        <dbReference type="ARBA" id="ARBA00059620"/>
    </source>
</evidence>
<dbReference type="GO" id="GO:0016020">
    <property type="term" value="C:membrane"/>
    <property type="evidence" value="ECO:0007669"/>
    <property type="project" value="UniProtKB-SubCell"/>
</dbReference>
<gene>
    <name evidence="13" type="ORF">NQ318_004229</name>
</gene>
<keyword evidence="7" id="KW-0443">Lipid metabolism</keyword>
<evidence type="ECO:0000256" key="8">
    <source>
        <dbReference type="ARBA" id="ARBA00023136"/>
    </source>
</evidence>
<dbReference type="PRINTS" id="PR00080">
    <property type="entry name" value="SDRFAMILY"/>
</dbReference>
<evidence type="ECO:0000256" key="7">
    <source>
        <dbReference type="ARBA" id="ARBA00023098"/>
    </source>
</evidence>
<evidence type="ECO:0000313" key="14">
    <source>
        <dbReference type="Proteomes" id="UP001162162"/>
    </source>
</evidence>
<dbReference type="PRINTS" id="PR00081">
    <property type="entry name" value="GDHRDH"/>
</dbReference>
<sequence length="333" mass="37153">MFHTDAALRTPLIVFSTGKIHGDPAASTLSRWIQKAGLDIVVRMKEFAILSILSVRCAKRRACGGRVVLVTGGAGGVGQELVLRLAREDAKVAVWDVNEKALEKVKLKMENEGHKIYTYPVDVTDRNMVYKYADIVKADLGPVDVLINNAGIVCGQTLLDIPDYMIEKTYKVNILSHYWTTKAFLPDMLKKEQGHIVTVGSLTGLLGTYRCTDYSATKHATVGFHESLLVELKTHGHDKINLTLICPYFINTGMFDGCKPKNIDMLEPRDVAKRIVTAIKREEVFVTLPGIMRYILPLKNYIPAKLGWAVMYRLIQGPQSMMGLRAFREVEAA</sequence>
<dbReference type="EMBL" id="JAPWTK010000189">
    <property type="protein sequence ID" value="KAJ8946339.1"/>
    <property type="molecule type" value="Genomic_DNA"/>
</dbReference>
<comment type="function">
    <text evidence="9">Catalyzes the reduction of all-trans-retinal to all-trans-retinol in the presence of NADPH.</text>
</comment>
<dbReference type="Gene3D" id="3.40.50.720">
    <property type="entry name" value="NAD(P)-binding Rossmann-like Domain"/>
    <property type="match status" value="1"/>
</dbReference>
<keyword evidence="4" id="KW-0521">NADP</keyword>
<dbReference type="FunFam" id="3.40.50.720:FF:000131">
    <property type="entry name" value="Short-chain dehydrogenase/reductase 3"/>
    <property type="match status" value="1"/>
</dbReference>
<keyword evidence="6" id="KW-0560">Oxidoreductase</keyword>
<dbReference type="SUPFAM" id="SSF51735">
    <property type="entry name" value="NAD(P)-binding Rossmann-fold domains"/>
    <property type="match status" value="1"/>
</dbReference>
<proteinExistence type="inferred from homology"/>
<evidence type="ECO:0000256" key="1">
    <source>
        <dbReference type="ARBA" id="ARBA00004141"/>
    </source>
</evidence>
<dbReference type="PANTHER" id="PTHR24322:SF729">
    <property type="entry name" value="MIP05442P"/>
    <property type="match status" value="1"/>
</dbReference>
<evidence type="ECO:0000256" key="4">
    <source>
        <dbReference type="ARBA" id="ARBA00022857"/>
    </source>
</evidence>
<evidence type="ECO:0000256" key="5">
    <source>
        <dbReference type="ARBA" id="ARBA00022989"/>
    </source>
</evidence>
<protein>
    <recommendedName>
        <fullName evidence="10">Short-chain dehydrogenase/reductase 3</fullName>
    </recommendedName>
    <alternativeName>
        <fullName evidence="11">Retinal short-chain dehydrogenase/reductase 1</fullName>
    </alternativeName>
</protein>
<dbReference type="PANTHER" id="PTHR24322">
    <property type="entry name" value="PKSB"/>
    <property type="match status" value="1"/>
</dbReference>
<evidence type="ECO:0000256" key="10">
    <source>
        <dbReference type="ARBA" id="ARBA00068717"/>
    </source>
</evidence>
<evidence type="ECO:0000256" key="3">
    <source>
        <dbReference type="ARBA" id="ARBA00022692"/>
    </source>
</evidence>